<name>A0A445KV09_GLYSO</name>
<dbReference type="GO" id="GO:0008526">
    <property type="term" value="F:phosphatidylinositol transfer activity"/>
    <property type="evidence" value="ECO:0007669"/>
    <property type="project" value="TreeGrafter"/>
</dbReference>
<dbReference type="PANTHER" id="PTHR45824">
    <property type="entry name" value="GH16843P"/>
    <property type="match status" value="1"/>
</dbReference>
<dbReference type="InterPro" id="IPR052578">
    <property type="entry name" value="PI_Transfer_CRAL-TRIO"/>
</dbReference>
<dbReference type="CDD" id="cd00170">
    <property type="entry name" value="SEC14"/>
    <property type="match status" value="1"/>
</dbReference>
<evidence type="ECO:0000259" key="1">
    <source>
        <dbReference type="Pfam" id="PF00650"/>
    </source>
</evidence>
<evidence type="ECO:0000313" key="3">
    <source>
        <dbReference type="Proteomes" id="UP000289340"/>
    </source>
</evidence>
<dbReference type="Proteomes" id="UP000289340">
    <property type="component" value="Chromosome 4"/>
</dbReference>
<proteinExistence type="predicted"/>
<dbReference type="Pfam" id="PF00650">
    <property type="entry name" value="CRAL_TRIO"/>
    <property type="match status" value="1"/>
</dbReference>
<dbReference type="PANTHER" id="PTHR45824:SF22">
    <property type="entry name" value="SEC14P-LIKE PHOSPHATIDYLINOSITOL TRANSFER FAMILY PROTEIN"/>
    <property type="match status" value="1"/>
</dbReference>
<sequence>MLEDTLKWRSTYKPEDIRWDEIVVEGETGKLYRASVHDREGRIVLVLRPGMQWLLLNTSSKENQMRHLVYMLENAMLNLPHGQEQMSWLIDFTEWSFRNSVPIKSAKETINTYRITTLRDLP</sequence>
<comment type="caution">
    <text evidence="2">The sequence shown here is derived from an EMBL/GenBank/DDBJ whole genome shotgun (WGS) entry which is preliminary data.</text>
</comment>
<dbReference type="SUPFAM" id="SSF52087">
    <property type="entry name" value="CRAL/TRIO domain"/>
    <property type="match status" value="1"/>
</dbReference>
<organism evidence="2 3">
    <name type="scientific">Glycine soja</name>
    <name type="common">Wild soybean</name>
    <dbReference type="NCBI Taxonomy" id="3848"/>
    <lineage>
        <taxon>Eukaryota</taxon>
        <taxon>Viridiplantae</taxon>
        <taxon>Streptophyta</taxon>
        <taxon>Embryophyta</taxon>
        <taxon>Tracheophyta</taxon>
        <taxon>Spermatophyta</taxon>
        <taxon>Magnoliopsida</taxon>
        <taxon>eudicotyledons</taxon>
        <taxon>Gunneridae</taxon>
        <taxon>Pentapetalae</taxon>
        <taxon>rosids</taxon>
        <taxon>fabids</taxon>
        <taxon>Fabales</taxon>
        <taxon>Fabaceae</taxon>
        <taxon>Papilionoideae</taxon>
        <taxon>50 kb inversion clade</taxon>
        <taxon>NPAAA clade</taxon>
        <taxon>indigoferoid/millettioid clade</taxon>
        <taxon>Phaseoleae</taxon>
        <taxon>Glycine</taxon>
        <taxon>Glycine subgen. Soja</taxon>
    </lineage>
</organism>
<accession>A0A445KV09</accession>
<gene>
    <name evidence="2" type="ORF">D0Y65_008635</name>
</gene>
<keyword evidence="3" id="KW-1185">Reference proteome</keyword>
<dbReference type="AlphaFoldDB" id="A0A445KV09"/>
<dbReference type="EMBL" id="QZWG01000004">
    <property type="protein sequence ID" value="RZC14795.1"/>
    <property type="molecule type" value="Genomic_DNA"/>
</dbReference>
<protein>
    <recommendedName>
        <fullName evidence="1">CRAL-TRIO domain-containing protein</fullName>
    </recommendedName>
</protein>
<dbReference type="InterPro" id="IPR036865">
    <property type="entry name" value="CRAL-TRIO_dom_sf"/>
</dbReference>
<reference evidence="2 3" key="1">
    <citation type="submission" date="2018-09" db="EMBL/GenBank/DDBJ databases">
        <title>A high-quality reference genome of wild soybean provides a powerful tool to mine soybean genomes.</title>
        <authorList>
            <person name="Xie M."/>
            <person name="Chung C.Y.L."/>
            <person name="Li M.-W."/>
            <person name="Wong F.-L."/>
            <person name="Chan T.-F."/>
            <person name="Lam H.-M."/>
        </authorList>
    </citation>
    <scope>NUCLEOTIDE SEQUENCE [LARGE SCALE GENOMIC DNA]</scope>
    <source>
        <strain evidence="3">cv. W05</strain>
        <tissue evidence="2">Hypocotyl of etiolated seedlings</tissue>
    </source>
</reference>
<feature type="domain" description="CRAL-TRIO" evidence="1">
    <location>
        <begin position="29"/>
        <end position="113"/>
    </location>
</feature>
<dbReference type="Gene3D" id="3.40.525.10">
    <property type="entry name" value="CRAL-TRIO lipid binding domain"/>
    <property type="match status" value="1"/>
</dbReference>
<evidence type="ECO:0000313" key="2">
    <source>
        <dbReference type="EMBL" id="RZC14795.1"/>
    </source>
</evidence>
<dbReference type="InterPro" id="IPR001251">
    <property type="entry name" value="CRAL-TRIO_dom"/>
</dbReference>